<keyword evidence="1" id="KW-0175">Coiled coil</keyword>
<name>A0A1E7DPC0_9BACI</name>
<keyword evidence="3" id="KW-1185">Reference proteome</keyword>
<reference evidence="2 3" key="1">
    <citation type="submission" date="2016-06" db="EMBL/GenBank/DDBJ databases">
        <title>Domibacillus iocasae genome sequencing.</title>
        <authorList>
            <person name="Verma A."/>
            <person name="Pal Y."/>
            <person name="Ojha A.K."/>
            <person name="Krishnamurthi S."/>
        </authorList>
    </citation>
    <scope>NUCLEOTIDE SEQUENCE [LARGE SCALE GENOMIC DNA]</scope>
    <source>
        <strain evidence="2 3">DSM 29979</strain>
    </source>
</reference>
<gene>
    <name evidence="2" type="ORF">BA724_06180</name>
</gene>
<sequence>MNVSYEKVLKKMEQEMNAAKHANPNEIERHIYAIKSMCDLLIGLETPMPALTASPIPSVVPPQPVQQPIQVVGQPGRIATEDGSNGDSIFDF</sequence>
<dbReference type="OrthoDB" id="2361717at2"/>
<dbReference type="Proteomes" id="UP000095658">
    <property type="component" value="Unassembled WGS sequence"/>
</dbReference>
<dbReference type="RefSeq" id="WP_069938478.1">
    <property type="nucleotide sequence ID" value="NZ_MAMP01000021.1"/>
</dbReference>
<dbReference type="STRING" id="1714016.BA724_06180"/>
<accession>A0A1E7DPC0</accession>
<evidence type="ECO:0000313" key="2">
    <source>
        <dbReference type="EMBL" id="OES44855.1"/>
    </source>
</evidence>
<dbReference type="EMBL" id="MAMP01000021">
    <property type="protein sequence ID" value="OES44855.1"/>
    <property type="molecule type" value="Genomic_DNA"/>
</dbReference>
<dbReference type="Pfam" id="PF17261">
    <property type="entry name" value="DUF5327"/>
    <property type="match status" value="1"/>
</dbReference>
<proteinExistence type="predicted"/>
<protein>
    <submittedName>
        <fullName evidence="2">Uncharacterized protein</fullName>
    </submittedName>
</protein>
<feature type="coiled-coil region" evidence="1">
    <location>
        <begin position="2"/>
        <end position="29"/>
    </location>
</feature>
<dbReference type="InterPro" id="IPR035218">
    <property type="entry name" value="DUF5327"/>
</dbReference>
<evidence type="ECO:0000313" key="3">
    <source>
        <dbReference type="Proteomes" id="UP000095658"/>
    </source>
</evidence>
<comment type="caution">
    <text evidence="2">The sequence shown here is derived from an EMBL/GenBank/DDBJ whole genome shotgun (WGS) entry which is preliminary data.</text>
</comment>
<dbReference type="AlphaFoldDB" id="A0A1E7DPC0"/>
<organism evidence="2 3">
    <name type="scientific">Domibacillus iocasae</name>
    <dbReference type="NCBI Taxonomy" id="1714016"/>
    <lineage>
        <taxon>Bacteria</taxon>
        <taxon>Bacillati</taxon>
        <taxon>Bacillota</taxon>
        <taxon>Bacilli</taxon>
        <taxon>Bacillales</taxon>
        <taxon>Bacillaceae</taxon>
        <taxon>Domibacillus</taxon>
    </lineage>
</organism>
<evidence type="ECO:0000256" key="1">
    <source>
        <dbReference type="SAM" id="Coils"/>
    </source>
</evidence>